<gene>
    <name evidence="3" type="ORF">E0485_09050</name>
</gene>
<dbReference type="EMBL" id="SKFG01000006">
    <property type="protein sequence ID" value="TCZ78258.1"/>
    <property type="molecule type" value="Genomic_DNA"/>
</dbReference>
<feature type="domain" description="N-acetyltransferase" evidence="2">
    <location>
        <begin position="1"/>
        <end position="157"/>
    </location>
</feature>
<proteinExistence type="predicted"/>
<dbReference type="Proteomes" id="UP000295418">
    <property type="component" value="Unassembled WGS sequence"/>
</dbReference>
<dbReference type="InterPro" id="IPR000182">
    <property type="entry name" value="GNAT_dom"/>
</dbReference>
<dbReference type="PANTHER" id="PTHR13947:SF37">
    <property type="entry name" value="LD18367P"/>
    <property type="match status" value="1"/>
</dbReference>
<dbReference type="Pfam" id="PF13508">
    <property type="entry name" value="Acetyltransf_7"/>
    <property type="match status" value="1"/>
</dbReference>
<evidence type="ECO:0000256" key="1">
    <source>
        <dbReference type="ARBA" id="ARBA00022679"/>
    </source>
</evidence>
<dbReference type="AlphaFoldDB" id="A0A4R4EJ41"/>
<evidence type="ECO:0000259" key="2">
    <source>
        <dbReference type="PROSITE" id="PS51186"/>
    </source>
</evidence>
<evidence type="ECO:0000313" key="3">
    <source>
        <dbReference type="EMBL" id="TCZ78258.1"/>
    </source>
</evidence>
<dbReference type="SUPFAM" id="SSF55729">
    <property type="entry name" value="Acyl-CoA N-acyltransferases (Nat)"/>
    <property type="match status" value="1"/>
</dbReference>
<dbReference type="RefSeq" id="WP_132417695.1">
    <property type="nucleotide sequence ID" value="NZ_SKFG01000006.1"/>
</dbReference>
<accession>A0A4R4EJ41</accession>
<dbReference type="PROSITE" id="PS51186">
    <property type="entry name" value="GNAT"/>
    <property type="match status" value="1"/>
</dbReference>
<reference evidence="3 4" key="1">
    <citation type="submission" date="2019-03" db="EMBL/GenBank/DDBJ databases">
        <authorList>
            <person name="Kim M.K.M."/>
        </authorList>
    </citation>
    <scope>NUCLEOTIDE SEQUENCE [LARGE SCALE GENOMIC DNA]</scope>
    <source>
        <strain evidence="3 4">18JY21-1</strain>
    </source>
</reference>
<keyword evidence="4" id="KW-1185">Reference proteome</keyword>
<dbReference type="GO" id="GO:0008080">
    <property type="term" value="F:N-acetyltransferase activity"/>
    <property type="evidence" value="ECO:0007669"/>
    <property type="project" value="InterPro"/>
</dbReference>
<comment type="caution">
    <text evidence="3">The sequence shown here is derived from an EMBL/GenBank/DDBJ whole genome shotgun (WGS) entry which is preliminary data.</text>
</comment>
<name>A0A4R4EJ41_9BACL</name>
<dbReference type="Gene3D" id="3.40.630.30">
    <property type="match status" value="1"/>
</dbReference>
<keyword evidence="1 3" id="KW-0808">Transferase</keyword>
<dbReference type="CDD" id="cd04301">
    <property type="entry name" value="NAT_SF"/>
    <property type="match status" value="1"/>
</dbReference>
<dbReference type="OrthoDB" id="5419426at2"/>
<dbReference type="InterPro" id="IPR050769">
    <property type="entry name" value="NAT_camello-type"/>
</dbReference>
<dbReference type="PANTHER" id="PTHR13947">
    <property type="entry name" value="GNAT FAMILY N-ACETYLTRANSFERASE"/>
    <property type="match status" value="1"/>
</dbReference>
<organism evidence="3 4">
    <name type="scientific">Paenibacillus albiflavus</name>
    <dbReference type="NCBI Taxonomy" id="2545760"/>
    <lineage>
        <taxon>Bacteria</taxon>
        <taxon>Bacillati</taxon>
        <taxon>Bacillota</taxon>
        <taxon>Bacilli</taxon>
        <taxon>Bacillales</taxon>
        <taxon>Paenibacillaceae</taxon>
        <taxon>Paenibacillus</taxon>
    </lineage>
</organism>
<sequence>MKIREIEARDNKQIEEVIRTCLMEFGGDREGLAWADPFLGRLSEVYVAEGSKYWVVEHDGRIVGGCGIGPMQNLEGICELQKMYCLPEARGTGTANKLMLIALEYAGQNYSQCYLETLDNMTSANRFYKKHGFIELDQPLGDTGHYSCDVWYLKDLRC</sequence>
<dbReference type="InterPro" id="IPR016181">
    <property type="entry name" value="Acyl_CoA_acyltransferase"/>
</dbReference>
<protein>
    <submittedName>
        <fullName evidence="3">N-acetyltransferase</fullName>
    </submittedName>
</protein>
<evidence type="ECO:0000313" key="4">
    <source>
        <dbReference type="Proteomes" id="UP000295418"/>
    </source>
</evidence>